<evidence type="ECO:0000313" key="3">
    <source>
        <dbReference type="Proteomes" id="UP001362999"/>
    </source>
</evidence>
<feature type="compositionally biased region" description="Acidic residues" evidence="1">
    <location>
        <begin position="109"/>
        <end position="121"/>
    </location>
</feature>
<comment type="caution">
    <text evidence="2">The sequence shown here is derived from an EMBL/GenBank/DDBJ whole genome shotgun (WGS) entry which is preliminary data.</text>
</comment>
<evidence type="ECO:0000256" key="1">
    <source>
        <dbReference type="SAM" id="MobiDB-lite"/>
    </source>
</evidence>
<gene>
    <name evidence="2" type="ORF">R3P38DRAFT_3185158</name>
</gene>
<dbReference type="EMBL" id="JAWWNJ010000021">
    <property type="protein sequence ID" value="KAK7034326.1"/>
    <property type="molecule type" value="Genomic_DNA"/>
</dbReference>
<keyword evidence="3" id="KW-1185">Reference proteome</keyword>
<feature type="region of interest" description="Disordered" evidence="1">
    <location>
        <begin position="105"/>
        <end position="126"/>
    </location>
</feature>
<proteinExistence type="predicted"/>
<protein>
    <submittedName>
        <fullName evidence="2">Uncharacterized protein</fullName>
    </submittedName>
</protein>
<sequence length="375" mass="40471">MPVQRVLGFHRLPVNIRTFANFNWDASQFQAINSNFEDTAQRADTALAAIHSRTPELARAGPFTQTAANLPRRPAPSLHKASAPAAGNVVRGGVKLRAEARRAISVESGSEDEMDEDEADENGVASTKTSFGIGEALIKLASAAVDLTAFLAPHKKKGVAWQAITDTLKKDKLLRRTKINAVTVQRKAEALVAFKKQKETSAGITIAALLEGLEDQYDQAKDKSDAQKEKIKKKADEDRVGGEAIRTASRIAFSKKSKKRARSPSPSAKSDDDAATDTEPAEPVSASSRTSRAAASSSVVIIGSDDEGRTRKPKRPRRADPAAHQAGMLALMEKSEARAAAHDTVIQKSLENFVSDSAKQEQETIDLLKKLVEKD</sequence>
<name>A0AAW0C6C6_9AGAR</name>
<feature type="region of interest" description="Disordered" evidence="1">
    <location>
        <begin position="220"/>
        <end position="324"/>
    </location>
</feature>
<organism evidence="2 3">
    <name type="scientific">Favolaschia claudopus</name>
    <dbReference type="NCBI Taxonomy" id="2862362"/>
    <lineage>
        <taxon>Eukaryota</taxon>
        <taxon>Fungi</taxon>
        <taxon>Dikarya</taxon>
        <taxon>Basidiomycota</taxon>
        <taxon>Agaricomycotina</taxon>
        <taxon>Agaricomycetes</taxon>
        <taxon>Agaricomycetidae</taxon>
        <taxon>Agaricales</taxon>
        <taxon>Marasmiineae</taxon>
        <taxon>Mycenaceae</taxon>
        <taxon>Favolaschia</taxon>
    </lineage>
</organism>
<accession>A0AAW0C6C6</accession>
<feature type="compositionally biased region" description="Basic residues" evidence="1">
    <location>
        <begin position="253"/>
        <end position="262"/>
    </location>
</feature>
<evidence type="ECO:0000313" key="2">
    <source>
        <dbReference type="EMBL" id="KAK7034326.1"/>
    </source>
</evidence>
<reference evidence="2 3" key="1">
    <citation type="journal article" date="2024" name="J Genomics">
        <title>Draft genome sequencing and assembly of Favolaschia claudopus CIRM-BRFM 2984 isolated from oak limbs.</title>
        <authorList>
            <person name="Navarro D."/>
            <person name="Drula E."/>
            <person name="Chaduli D."/>
            <person name="Cazenave R."/>
            <person name="Ahrendt S."/>
            <person name="Wang J."/>
            <person name="Lipzen A."/>
            <person name="Daum C."/>
            <person name="Barry K."/>
            <person name="Grigoriev I.V."/>
            <person name="Favel A."/>
            <person name="Rosso M.N."/>
            <person name="Martin F."/>
        </authorList>
    </citation>
    <scope>NUCLEOTIDE SEQUENCE [LARGE SCALE GENOMIC DNA]</scope>
    <source>
        <strain evidence="2 3">CIRM-BRFM 2984</strain>
    </source>
</reference>
<dbReference type="AlphaFoldDB" id="A0AAW0C6C6"/>
<feature type="compositionally biased region" description="Basic and acidic residues" evidence="1">
    <location>
        <begin position="220"/>
        <end position="241"/>
    </location>
</feature>
<feature type="compositionally biased region" description="Low complexity" evidence="1">
    <location>
        <begin position="281"/>
        <end position="298"/>
    </location>
</feature>
<dbReference type="Proteomes" id="UP001362999">
    <property type="component" value="Unassembled WGS sequence"/>
</dbReference>